<protein>
    <submittedName>
        <fullName evidence="4">Uncharacterized protein isoform X1</fullName>
    </submittedName>
</protein>
<dbReference type="RefSeq" id="XP_072853178.1">
    <property type="nucleotide sequence ID" value="XM_072997077.1"/>
</dbReference>
<evidence type="ECO:0000313" key="4">
    <source>
        <dbReference type="RefSeq" id="XP_072853178.1"/>
    </source>
</evidence>
<gene>
    <name evidence="4" type="primary">LOC110079215</name>
</gene>
<feature type="region of interest" description="Disordered" evidence="2">
    <location>
        <begin position="1"/>
        <end position="75"/>
    </location>
</feature>
<feature type="coiled-coil region" evidence="1">
    <location>
        <begin position="375"/>
        <end position="448"/>
    </location>
</feature>
<organism evidence="3 4">
    <name type="scientific">Pogona vitticeps</name>
    <name type="common">central bearded dragon</name>
    <dbReference type="NCBI Taxonomy" id="103695"/>
    <lineage>
        <taxon>Eukaryota</taxon>
        <taxon>Metazoa</taxon>
        <taxon>Chordata</taxon>
        <taxon>Craniata</taxon>
        <taxon>Vertebrata</taxon>
        <taxon>Euteleostomi</taxon>
        <taxon>Lepidosauria</taxon>
        <taxon>Squamata</taxon>
        <taxon>Bifurcata</taxon>
        <taxon>Unidentata</taxon>
        <taxon>Episquamata</taxon>
        <taxon>Toxicofera</taxon>
        <taxon>Iguania</taxon>
        <taxon>Acrodonta</taxon>
        <taxon>Agamidae</taxon>
        <taxon>Amphibolurinae</taxon>
        <taxon>Pogona</taxon>
    </lineage>
</organism>
<feature type="coiled-coil region" evidence="1">
    <location>
        <begin position="104"/>
        <end position="226"/>
    </location>
</feature>
<dbReference type="GeneID" id="110079215"/>
<evidence type="ECO:0000256" key="1">
    <source>
        <dbReference type="SAM" id="Coils"/>
    </source>
</evidence>
<keyword evidence="1" id="KW-0175">Coiled coil</keyword>
<name>A0ABM5G694_9SAUR</name>
<accession>A0ABM5G694</accession>
<keyword evidence="3" id="KW-1185">Reference proteome</keyword>
<reference evidence="3" key="1">
    <citation type="submission" date="2025-05" db="UniProtKB">
        <authorList>
            <consortium name="RefSeq"/>
        </authorList>
    </citation>
    <scope>NUCLEOTIDE SEQUENCE [LARGE SCALE GENOMIC DNA]</scope>
</reference>
<dbReference type="Proteomes" id="UP001652642">
    <property type="component" value="Chromosome 1"/>
</dbReference>
<sequence length="515" mass="59963">MTAVAKRQIQDPATQNCGSGARGSPRFFQSRSRVPTGERANPPSSFAARPSLGSAPLVSPRGRRPASGVWPLPWKPQRSEQQRLGLRLPRDMDSTASNVESEYIKNLQQQIYFLELEANFLREQAKKATNFQPRIASEMEHIRQKVQELQSQSDGLQLELKRKESGLQMLKLERERLSNQITVADETYSKEKQTLVEKIVELKRRKEQKDREVSVKEMEILQAKQELEQQQMCLSNRQQAIIELKGKVKQQVELQKEVKFQLSEKRREFLKVQSAVHEIENEIFRKTAAMQEHITHELRNEISILHQQVRERELLAEQDRLLRSKMVDDYATLTKENAMMQSRLLELNKQREIERVLKEESYTALSAGIMQFLAVKDHENHLKEEIQRYQELLEQEESTFRDLQDKISILEKGSTSHDLKIATMNSRITEIRAVLDKEELDNMELKRDKSLLIDLASDLQKQLAEKENFLQASIKMLQLDEAMSALRIRHAFFSSSPSEKWDEISKMTKSMKNLK</sequence>
<proteinExistence type="predicted"/>
<evidence type="ECO:0000313" key="3">
    <source>
        <dbReference type="Proteomes" id="UP001652642"/>
    </source>
</evidence>
<evidence type="ECO:0000256" key="2">
    <source>
        <dbReference type="SAM" id="MobiDB-lite"/>
    </source>
</evidence>
<reference evidence="4" key="2">
    <citation type="submission" date="2025-08" db="UniProtKB">
        <authorList>
            <consortium name="RefSeq"/>
        </authorList>
    </citation>
    <scope>IDENTIFICATION</scope>
</reference>